<dbReference type="HOGENOM" id="CLU_2922952_0_0_1"/>
<dbReference type="AlphaFoldDB" id="A0A0C9WV29"/>
<sequence>MMIGGIQPKTFHIGFKRHFISLKRRMISQSLRSENQGLCIFSTLSKYLLQTCKLALLGPRK</sequence>
<dbReference type="EMBL" id="KN838727">
    <property type="protein sequence ID" value="KIJ96255.1"/>
    <property type="molecule type" value="Genomic_DNA"/>
</dbReference>
<proteinExistence type="predicted"/>
<name>A0A0C9WV29_9AGAR</name>
<dbReference type="Proteomes" id="UP000054477">
    <property type="component" value="Unassembled WGS sequence"/>
</dbReference>
<organism evidence="1 2">
    <name type="scientific">Laccaria amethystina LaAM-08-1</name>
    <dbReference type="NCBI Taxonomy" id="1095629"/>
    <lineage>
        <taxon>Eukaryota</taxon>
        <taxon>Fungi</taxon>
        <taxon>Dikarya</taxon>
        <taxon>Basidiomycota</taxon>
        <taxon>Agaricomycotina</taxon>
        <taxon>Agaricomycetes</taxon>
        <taxon>Agaricomycetidae</taxon>
        <taxon>Agaricales</taxon>
        <taxon>Agaricineae</taxon>
        <taxon>Hydnangiaceae</taxon>
        <taxon>Laccaria</taxon>
    </lineage>
</organism>
<evidence type="ECO:0000313" key="2">
    <source>
        <dbReference type="Proteomes" id="UP000054477"/>
    </source>
</evidence>
<gene>
    <name evidence="1" type="ORF">K443DRAFT_292349</name>
</gene>
<evidence type="ECO:0000313" key="1">
    <source>
        <dbReference type="EMBL" id="KIJ96255.1"/>
    </source>
</evidence>
<accession>A0A0C9WV29</accession>
<reference evidence="2" key="2">
    <citation type="submission" date="2015-01" db="EMBL/GenBank/DDBJ databases">
        <title>Evolutionary Origins and Diversification of the Mycorrhizal Mutualists.</title>
        <authorList>
            <consortium name="DOE Joint Genome Institute"/>
            <consortium name="Mycorrhizal Genomics Consortium"/>
            <person name="Kohler A."/>
            <person name="Kuo A."/>
            <person name="Nagy L.G."/>
            <person name="Floudas D."/>
            <person name="Copeland A."/>
            <person name="Barry K.W."/>
            <person name="Cichocki N."/>
            <person name="Veneault-Fourrey C."/>
            <person name="LaButti K."/>
            <person name="Lindquist E.A."/>
            <person name="Lipzen A."/>
            <person name="Lundell T."/>
            <person name="Morin E."/>
            <person name="Murat C."/>
            <person name="Riley R."/>
            <person name="Ohm R."/>
            <person name="Sun H."/>
            <person name="Tunlid A."/>
            <person name="Henrissat B."/>
            <person name="Grigoriev I.V."/>
            <person name="Hibbett D.S."/>
            <person name="Martin F."/>
        </authorList>
    </citation>
    <scope>NUCLEOTIDE SEQUENCE [LARGE SCALE GENOMIC DNA]</scope>
    <source>
        <strain evidence="2">LaAM-08-1</strain>
    </source>
</reference>
<protein>
    <submittedName>
        <fullName evidence="1">Uncharacterized protein</fullName>
    </submittedName>
</protein>
<keyword evidence="2" id="KW-1185">Reference proteome</keyword>
<reference evidence="1 2" key="1">
    <citation type="submission" date="2014-04" db="EMBL/GenBank/DDBJ databases">
        <authorList>
            <consortium name="DOE Joint Genome Institute"/>
            <person name="Kuo A."/>
            <person name="Kohler A."/>
            <person name="Nagy L.G."/>
            <person name="Floudas D."/>
            <person name="Copeland A."/>
            <person name="Barry K.W."/>
            <person name="Cichocki N."/>
            <person name="Veneault-Fourrey C."/>
            <person name="LaButti K."/>
            <person name="Lindquist E.A."/>
            <person name="Lipzen A."/>
            <person name="Lundell T."/>
            <person name="Morin E."/>
            <person name="Murat C."/>
            <person name="Sun H."/>
            <person name="Tunlid A."/>
            <person name="Henrissat B."/>
            <person name="Grigoriev I.V."/>
            <person name="Hibbett D.S."/>
            <person name="Martin F."/>
            <person name="Nordberg H.P."/>
            <person name="Cantor M.N."/>
            <person name="Hua S.X."/>
        </authorList>
    </citation>
    <scope>NUCLEOTIDE SEQUENCE [LARGE SCALE GENOMIC DNA]</scope>
    <source>
        <strain evidence="1 2">LaAM-08-1</strain>
    </source>
</reference>